<dbReference type="Proteomes" id="UP000452188">
    <property type="component" value="Unassembled WGS sequence"/>
</dbReference>
<dbReference type="EMBL" id="MWVS01000115">
    <property type="protein sequence ID" value="OPG87661.1"/>
    <property type="molecule type" value="Genomic_DNA"/>
</dbReference>
<accession>A0A1C1ZR87</accession>
<reference evidence="6 11" key="1">
    <citation type="submission" date="2016-09" db="EMBL/GenBank/DDBJ databases">
        <title>Lactobacillus reuteri KLR3005, genome sequencing and assembly.</title>
        <authorList>
            <person name="Lee J.-Y."/>
            <person name="Kim E.B."/>
            <person name="Choi Y.-J."/>
        </authorList>
    </citation>
    <scope>NUCLEOTIDE SEQUENCE [LARGE SCALE GENOMIC DNA]</scope>
    <source>
        <strain evidence="6 11">KLR3005</strain>
    </source>
</reference>
<dbReference type="InterPro" id="IPR016040">
    <property type="entry name" value="NAD(P)-bd_dom"/>
</dbReference>
<dbReference type="EMBL" id="MIMU01000131">
    <property type="protein sequence ID" value="OTA81815.1"/>
    <property type="molecule type" value="Genomic_DNA"/>
</dbReference>
<dbReference type="RefSeq" id="WP_016496408.1">
    <property type="nucleotide sequence ID" value="NZ_CABFNG010000030.1"/>
</dbReference>
<protein>
    <submittedName>
        <fullName evidence="2">NAD(P)H-binding protein</fullName>
    </submittedName>
    <submittedName>
        <fullName evidence="6">NADH-flavin reductase</fullName>
    </submittedName>
    <submittedName>
        <fullName evidence="3">SDR family oxidoreductase</fullName>
    </submittedName>
</protein>
<reference evidence="2 12" key="5">
    <citation type="submission" date="2019-11" db="EMBL/GenBank/DDBJ databases">
        <title>Draft genome sequence of 12 host-associated Lactobacillus reuteri rodent strains.</title>
        <authorList>
            <person name="Zhang S."/>
            <person name="Ozcam M."/>
            <person name="Van Pijkeren J.P."/>
        </authorList>
    </citation>
    <scope>NUCLEOTIDE SEQUENCE [LARGE SCALE GENOMIC DNA]</scope>
    <source>
        <strain evidence="2 12">6799jm-1</strain>
    </source>
</reference>
<organism evidence="6 11">
    <name type="scientific">Limosilactobacillus reuteri</name>
    <name type="common">Lactobacillus reuteri</name>
    <dbReference type="NCBI Taxonomy" id="1598"/>
    <lineage>
        <taxon>Bacteria</taxon>
        <taxon>Bacillati</taxon>
        <taxon>Bacillota</taxon>
        <taxon>Bacilli</taxon>
        <taxon>Lactobacillales</taxon>
        <taxon>Lactobacillaceae</taxon>
        <taxon>Limosilactobacillus</taxon>
    </lineage>
</organism>
<gene>
    <name evidence="5" type="ORF">B5D07_09730</name>
    <name evidence="6" type="ORF">BHL82_09505</name>
    <name evidence="7" type="ORF">BHL83_11435</name>
    <name evidence="4" type="ORF">BJI45_08215</name>
    <name evidence="2" type="ORF">GIX79_08305</name>
    <name evidence="3" type="ORF">HF865_09750</name>
</gene>
<dbReference type="Proteomes" id="UP000194286">
    <property type="component" value="Unassembled WGS sequence"/>
</dbReference>
<evidence type="ECO:0000313" key="2">
    <source>
        <dbReference type="EMBL" id="MRG75747.1"/>
    </source>
</evidence>
<evidence type="ECO:0000313" key="8">
    <source>
        <dbReference type="Proteomes" id="UP000184174"/>
    </source>
</evidence>
<evidence type="ECO:0000259" key="1">
    <source>
        <dbReference type="Pfam" id="PF13460"/>
    </source>
</evidence>
<dbReference type="EMBL" id="MKQH01000014">
    <property type="protein sequence ID" value="OJI10555.1"/>
    <property type="molecule type" value="Genomic_DNA"/>
</dbReference>
<dbReference type="EMBL" id="MIMV01000074">
    <property type="protein sequence ID" value="OTA91009.1"/>
    <property type="molecule type" value="Genomic_DNA"/>
</dbReference>
<dbReference type="PANTHER" id="PTHR15020:SF50">
    <property type="entry name" value="UPF0659 PROTEIN YMR090W"/>
    <property type="match status" value="1"/>
</dbReference>
<proteinExistence type="predicted"/>
<evidence type="ECO:0000313" key="9">
    <source>
        <dbReference type="Proteomes" id="UP000189795"/>
    </source>
</evidence>
<dbReference type="Proteomes" id="UP000184174">
    <property type="component" value="Unassembled WGS sequence"/>
</dbReference>
<evidence type="ECO:0000313" key="11">
    <source>
        <dbReference type="Proteomes" id="UP000194286"/>
    </source>
</evidence>
<comment type="caution">
    <text evidence="6">The sequence shown here is derived from an EMBL/GenBank/DDBJ whole genome shotgun (WGS) entry which is preliminary data.</text>
</comment>
<evidence type="ECO:0000313" key="13">
    <source>
        <dbReference type="Proteomes" id="UP000587270"/>
    </source>
</evidence>
<evidence type="ECO:0000313" key="6">
    <source>
        <dbReference type="EMBL" id="OTA81815.1"/>
    </source>
</evidence>
<dbReference type="EMBL" id="JABAFN010000052">
    <property type="protein sequence ID" value="NME22953.1"/>
    <property type="molecule type" value="Genomic_DNA"/>
</dbReference>
<reference evidence="7 10" key="2">
    <citation type="submission" date="2016-09" db="EMBL/GenBank/DDBJ databases">
        <title>Lactobacillus reuteri KLR3006, genome sequencing and assembly.</title>
        <authorList>
            <person name="Lee J.-Y."/>
            <person name="Kim E.B."/>
            <person name="Choi Y.-J."/>
        </authorList>
    </citation>
    <scope>NUCLEOTIDE SEQUENCE [LARGE SCALE GENOMIC DNA]</scope>
    <source>
        <strain evidence="7 10">KLR3006</strain>
    </source>
</reference>
<dbReference type="Proteomes" id="UP000189795">
    <property type="component" value="Unassembled WGS sequence"/>
</dbReference>
<dbReference type="Gene3D" id="3.40.50.720">
    <property type="entry name" value="NAD(P)-binding Rossmann-like Domain"/>
    <property type="match status" value="1"/>
</dbReference>
<dbReference type="PANTHER" id="PTHR15020">
    <property type="entry name" value="FLAVIN REDUCTASE-RELATED"/>
    <property type="match status" value="1"/>
</dbReference>
<reference evidence="3 13" key="6">
    <citation type="submission" date="2020-04" db="EMBL/GenBank/DDBJ databases">
        <authorList>
            <person name="Hitch T.C.A."/>
            <person name="Wylensek D."/>
            <person name="Clavel T."/>
        </authorList>
    </citation>
    <scope>NUCLEOTIDE SEQUENCE [LARGE SCALE GENOMIC DNA]</scope>
    <source>
        <strain evidence="3 13">WCA-386-APC-4I</strain>
    </source>
</reference>
<reference evidence="4 8" key="3">
    <citation type="submission" date="2016-10" db="EMBL/GenBank/DDBJ databases">
        <title>Genome sequence of Lactobacillus reuteri 121, a source of glucan and fructan exopolysaccharides.</title>
        <authorList>
            <person name="Gangoiti J."/>
            <person name="Lammerts Van Bueren A."/>
            <person name="Dijkhuizen L."/>
        </authorList>
    </citation>
    <scope>NUCLEOTIDE SEQUENCE [LARGE SCALE GENOMIC DNA]</scope>
    <source>
        <strain evidence="4 8">121</strain>
    </source>
</reference>
<dbReference type="InterPro" id="IPR036291">
    <property type="entry name" value="NAD(P)-bd_dom_sf"/>
</dbReference>
<dbReference type="AlphaFoldDB" id="A0A1C1ZR87"/>
<reference evidence="5 9" key="4">
    <citation type="submission" date="2017-03" db="EMBL/GenBank/DDBJ databases">
        <title>Antibiotic resistance of probiotic microorganisms.</title>
        <authorList>
            <person name="Sanudo A.I."/>
            <person name="Olivares M."/>
            <person name="Banuelos O."/>
        </authorList>
    </citation>
    <scope>NUCLEOTIDE SEQUENCE [LARGE SCALE GENOMIC DNA]</scope>
    <source>
        <strain evidence="5 9">CECT8605</strain>
    </source>
</reference>
<sequence>MKLFILGATGRTGQELVRQALSEGHEVVAYVRSPEKLNSQEKLTIIQGTLEETTKLQQAMMSCDAVLVALGNPIKDSSADLFASFMPRLIKIMRLADVSRIIVLSSLGTGETIRNVTYPYKIGVQTFLKGNQADHEKGERHLIASNLNWTLIYPGPLFDGPKTEHPLVRNAASGYKMPGAPRTNRADVAAVMLSQLNREESYQQKLLMCSKQEK</sequence>
<evidence type="ECO:0000313" key="12">
    <source>
        <dbReference type="Proteomes" id="UP000452188"/>
    </source>
</evidence>
<dbReference type="Proteomes" id="UP000587270">
    <property type="component" value="Unassembled WGS sequence"/>
</dbReference>
<name>A0A1C1ZR87_LIMRT</name>
<evidence type="ECO:0000313" key="3">
    <source>
        <dbReference type="EMBL" id="NME22953.1"/>
    </source>
</evidence>
<dbReference type="EMBL" id="WJMV01000033">
    <property type="protein sequence ID" value="MRG75747.1"/>
    <property type="molecule type" value="Genomic_DNA"/>
</dbReference>
<dbReference type="Proteomes" id="UP000194219">
    <property type="component" value="Unassembled WGS sequence"/>
</dbReference>
<evidence type="ECO:0000313" key="7">
    <source>
        <dbReference type="EMBL" id="OTA91009.1"/>
    </source>
</evidence>
<evidence type="ECO:0000313" key="4">
    <source>
        <dbReference type="EMBL" id="OJI10555.1"/>
    </source>
</evidence>
<feature type="domain" description="NAD(P)-binding" evidence="1">
    <location>
        <begin position="7"/>
        <end position="198"/>
    </location>
</feature>
<evidence type="ECO:0000313" key="5">
    <source>
        <dbReference type="EMBL" id="OPG87661.1"/>
    </source>
</evidence>
<dbReference type="Pfam" id="PF13460">
    <property type="entry name" value="NAD_binding_10"/>
    <property type="match status" value="1"/>
</dbReference>
<evidence type="ECO:0000313" key="10">
    <source>
        <dbReference type="Proteomes" id="UP000194219"/>
    </source>
</evidence>
<dbReference type="SUPFAM" id="SSF51735">
    <property type="entry name" value="NAD(P)-binding Rossmann-fold domains"/>
    <property type="match status" value="1"/>
</dbReference>